<dbReference type="HOGENOM" id="CLU_005067_0_0_1"/>
<accession>B4MWY4</accession>
<feature type="region of interest" description="Disordered" evidence="2">
    <location>
        <begin position="1"/>
        <end position="64"/>
    </location>
</feature>
<dbReference type="OrthoDB" id="498590at2759"/>
<dbReference type="OMA" id="SYCKLVF"/>
<dbReference type="Proteomes" id="UP000007798">
    <property type="component" value="Unassembled WGS sequence"/>
</dbReference>
<dbReference type="SUPFAM" id="SSF48371">
    <property type="entry name" value="ARM repeat"/>
    <property type="match status" value="1"/>
</dbReference>
<dbReference type="PhylomeDB" id="B4MWY4"/>
<dbReference type="PANTHER" id="PTHR11199:SF0">
    <property type="entry name" value="LD34181P-RELATED"/>
    <property type="match status" value="1"/>
</dbReference>
<comment type="similarity">
    <text evidence="1">Belongs to the SCC3 family.</text>
</comment>
<evidence type="ECO:0000256" key="2">
    <source>
        <dbReference type="SAM" id="MobiDB-lite"/>
    </source>
</evidence>
<dbReference type="Pfam" id="PF21581">
    <property type="entry name" value="SCD"/>
    <property type="match status" value="1"/>
</dbReference>
<dbReference type="Pfam" id="PF24571">
    <property type="entry name" value="HEAT_SCC3-SA"/>
    <property type="match status" value="1"/>
</dbReference>
<name>B4MWY4_DROWI</name>
<dbReference type="InParanoid" id="B4MWY4"/>
<sequence>MSNEASDISVTDDDIIIEDVETAEDDDELSDAFESRNSEDLDRSHDVGLESDVDGDEIGQSASGNSKSLFKQALNKSLRNEDIVANWITHYESDPNNALVAFLEFVIEASGSHYKMPEDTVLILESYTDILIAGTTHFCNSSIYPLTKKSGSEFMRILEKFVKCFFMTLDATTIINDDVFLGHVTGFIMACSQSKVRPFRHTSTLIGLKILTILNDLTGIEFEKRKALWLKMFECVFRGRSRDVVNNIRYLCITECFVWLESYPKSFLKPMNIDYIFQALRDECGKVKECAIKALHVLYAKSAMRKDCLEVSKNFINDLLAIIHEKENELGENAIKLLEKFCRSSSHMLDESQYLLMEPLIFAANRGLAQAAAKMFQYRRLMDENYPPERHICIFIEFFHEFGQHEHAAYLVDAFIDFNASILDWSIMVQMLIQQPSAMEAPAISTLIEILTRGVEQAVTGKIPAGRYTKTLERKPKANAQTLATKVLAPVMTQLLAKHGSRSENLVNLLQLPQYINILHYEINDNREQLDQLMELIEQIIFHNENISVLRVAAATLECIYQIPYTTAHSKELLTKTVNNYESAYLSWENSSQSPQRLLISLRVLSSLYGYFDLKDWNIADTVCVRLQNQNLPDEAVELHLELGFISLSWDLKTVNSLALDNVDVEDLCIGLKENLNAFFYASLTVIENNSNLTITANAFAFSCDLLVLFGDQLRQNTNQSIRSLQYQSTVNEFEFFDSFVTRNVFHELPTQDSFDDLQTKRRILGGYCKLVSFNLMPTMRASIIFQHYHRFFEFFGDILNATMEHASKINIINYGMTILHTCLCVYKKIKEANDGVSSHITQSTEFIELIQLARRLADTFNLNLLKNRSGVVTLHRAGILFVSEIAPDRPTAAPDNLPFLRILEEFVPQLLSQDKLDILNFLECIEEPALPSCSPEDWQPLTNYRMALEMALKKSCRRREFNERITMGQVE</sequence>
<feature type="compositionally biased region" description="Acidic residues" evidence="2">
    <location>
        <begin position="10"/>
        <end position="31"/>
    </location>
</feature>
<dbReference type="PANTHER" id="PTHR11199">
    <property type="entry name" value="STROMAL ANTIGEN"/>
    <property type="match status" value="1"/>
</dbReference>
<organism evidence="4 5">
    <name type="scientific">Drosophila willistoni</name>
    <name type="common">Fruit fly</name>
    <dbReference type="NCBI Taxonomy" id="7260"/>
    <lineage>
        <taxon>Eukaryota</taxon>
        <taxon>Metazoa</taxon>
        <taxon>Ecdysozoa</taxon>
        <taxon>Arthropoda</taxon>
        <taxon>Hexapoda</taxon>
        <taxon>Insecta</taxon>
        <taxon>Pterygota</taxon>
        <taxon>Neoptera</taxon>
        <taxon>Endopterygota</taxon>
        <taxon>Diptera</taxon>
        <taxon>Brachycera</taxon>
        <taxon>Muscomorpha</taxon>
        <taxon>Ephydroidea</taxon>
        <taxon>Drosophilidae</taxon>
        <taxon>Drosophila</taxon>
        <taxon>Sophophora</taxon>
    </lineage>
</organism>
<feature type="domain" description="SCD" evidence="3">
    <location>
        <begin position="237"/>
        <end position="322"/>
    </location>
</feature>
<dbReference type="InterPro" id="IPR013721">
    <property type="entry name" value="STAG"/>
</dbReference>
<feature type="compositionally biased region" description="Basic and acidic residues" evidence="2">
    <location>
        <begin position="33"/>
        <end position="48"/>
    </location>
</feature>
<dbReference type="AlphaFoldDB" id="B4MWY4"/>
<dbReference type="InterPro" id="IPR056396">
    <property type="entry name" value="HEAT_SCC3-SA"/>
</dbReference>
<evidence type="ECO:0000259" key="3">
    <source>
        <dbReference type="PROSITE" id="PS51425"/>
    </source>
</evidence>
<dbReference type="InterPro" id="IPR039662">
    <property type="entry name" value="Cohesin_Scc3/SA"/>
</dbReference>
<keyword evidence="5" id="KW-1185">Reference proteome</keyword>
<reference evidence="4 5" key="1">
    <citation type="journal article" date="2007" name="Nature">
        <title>Evolution of genes and genomes on the Drosophila phylogeny.</title>
        <authorList>
            <consortium name="Drosophila 12 Genomes Consortium"/>
            <person name="Clark A.G."/>
            <person name="Eisen M.B."/>
            <person name="Smith D.R."/>
            <person name="Bergman C.M."/>
            <person name="Oliver B."/>
            <person name="Markow T.A."/>
            <person name="Kaufman T.C."/>
            <person name="Kellis M."/>
            <person name="Gelbart W."/>
            <person name="Iyer V.N."/>
            <person name="Pollard D.A."/>
            <person name="Sackton T.B."/>
            <person name="Larracuente A.M."/>
            <person name="Singh N.D."/>
            <person name="Abad J.P."/>
            <person name="Abt D.N."/>
            <person name="Adryan B."/>
            <person name="Aguade M."/>
            <person name="Akashi H."/>
            <person name="Anderson W.W."/>
            <person name="Aquadro C.F."/>
            <person name="Ardell D.H."/>
            <person name="Arguello R."/>
            <person name="Artieri C.G."/>
            <person name="Barbash D.A."/>
            <person name="Barker D."/>
            <person name="Barsanti P."/>
            <person name="Batterham P."/>
            <person name="Batzoglou S."/>
            <person name="Begun D."/>
            <person name="Bhutkar A."/>
            <person name="Blanco E."/>
            <person name="Bosak S.A."/>
            <person name="Bradley R.K."/>
            <person name="Brand A.D."/>
            <person name="Brent M.R."/>
            <person name="Brooks A.N."/>
            <person name="Brown R.H."/>
            <person name="Butlin R.K."/>
            <person name="Caggese C."/>
            <person name="Calvi B.R."/>
            <person name="Bernardo de Carvalho A."/>
            <person name="Caspi A."/>
            <person name="Castrezana S."/>
            <person name="Celniker S.E."/>
            <person name="Chang J.L."/>
            <person name="Chapple C."/>
            <person name="Chatterji S."/>
            <person name="Chinwalla A."/>
            <person name="Civetta A."/>
            <person name="Clifton S.W."/>
            <person name="Comeron J.M."/>
            <person name="Costello J.C."/>
            <person name="Coyne J.A."/>
            <person name="Daub J."/>
            <person name="David R.G."/>
            <person name="Delcher A.L."/>
            <person name="Delehaunty K."/>
            <person name="Do C.B."/>
            <person name="Ebling H."/>
            <person name="Edwards K."/>
            <person name="Eickbush T."/>
            <person name="Evans J.D."/>
            <person name="Filipski A."/>
            <person name="Findeiss S."/>
            <person name="Freyhult E."/>
            <person name="Fulton L."/>
            <person name="Fulton R."/>
            <person name="Garcia A.C."/>
            <person name="Gardiner A."/>
            <person name="Garfield D.A."/>
            <person name="Garvin B.E."/>
            <person name="Gibson G."/>
            <person name="Gilbert D."/>
            <person name="Gnerre S."/>
            <person name="Godfrey J."/>
            <person name="Good R."/>
            <person name="Gotea V."/>
            <person name="Gravely B."/>
            <person name="Greenberg A.J."/>
            <person name="Griffiths-Jones S."/>
            <person name="Gross S."/>
            <person name="Guigo R."/>
            <person name="Gustafson E.A."/>
            <person name="Haerty W."/>
            <person name="Hahn M.W."/>
            <person name="Halligan D.L."/>
            <person name="Halpern A.L."/>
            <person name="Halter G.M."/>
            <person name="Han M.V."/>
            <person name="Heger A."/>
            <person name="Hillier L."/>
            <person name="Hinrichs A.S."/>
            <person name="Holmes I."/>
            <person name="Hoskins R.A."/>
            <person name="Hubisz M.J."/>
            <person name="Hultmark D."/>
            <person name="Huntley M.A."/>
            <person name="Jaffe D.B."/>
            <person name="Jagadeeshan S."/>
            <person name="Jeck W.R."/>
            <person name="Johnson J."/>
            <person name="Jones C.D."/>
            <person name="Jordan W.C."/>
            <person name="Karpen G.H."/>
            <person name="Kataoka E."/>
            <person name="Keightley P.D."/>
            <person name="Kheradpour P."/>
            <person name="Kirkness E.F."/>
            <person name="Koerich L.B."/>
            <person name="Kristiansen K."/>
            <person name="Kudrna D."/>
            <person name="Kulathinal R.J."/>
            <person name="Kumar S."/>
            <person name="Kwok R."/>
            <person name="Lander E."/>
            <person name="Langley C.H."/>
            <person name="Lapoint R."/>
            <person name="Lazzaro B.P."/>
            <person name="Lee S.J."/>
            <person name="Levesque L."/>
            <person name="Li R."/>
            <person name="Lin C.F."/>
            <person name="Lin M.F."/>
            <person name="Lindblad-Toh K."/>
            <person name="Llopart A."/>
            <person name="Long M."/>
            <person name="Low L."/>
            <person name="Lozovsky E."/>
            <person name="Lu J."/>
            <person name="Luo M."/>
            <person name="Machado C.A."/>
            <person name="Makalowski W."/>
            <person name="Marzo M."/>
            <person name="Matsuda M."/>
            <person name="Matzkin L."/>
            <person name="McAllister B."/>
            <person name="McBride C.S."/>
            <person name="McKernan B."/>
            <person name="McKernan K."/>
            <person name="Mendez-Lago M."/>
            <person name="Minx P."/>
            <person name="Mollenhauer M.U."/>
            <person name="Montooth K."/>
            <person name="Mount S.M."/>
            <person name="Mu X."/>
            <person name="Myers E."/>
            <person name="Negre B."/>
            <person name="Newfeld S."/>
            <person name="Nielsen R."/>
            <person name="Noor M.A."/>
            <person name="O'Grady P."/>
            <person name="Pachter L."/>
            <person name="Papaceit M."/>
            <person name="Parisi M.J."/>
            <person name="Parisi M."/>
            <person name="Parts L."/>
            <person name="Pedersen J.S."/>
            <person name="Pesole G."/>
            <person name="Phillippy A.M."/>
            <person name="Ponting C.P."/>
            <person name="Pop M."/>
            <person name="Porcelli D."/>
            <person name="Powell J.R."/>
            <person name="Prohaska S."/>
            <person name="Pruitt K."/>
            <person name="Puig M."/>
            <person name="Quesneville H."/>
            <person name="Ram K.R."/>
            <person name="Rand D."/>
            <person name="Rasmussen M.D."/>
            <person name="Reed L.K."/>
            <person name="Reenan R."/>
            <person name="Reily A."/>
            <person name="Remington K.A."/>
            <person name="Rieger T.T."/>
            <person name="Ritchie M.G."/>
            <person name="Robin C."/>
            <person name="Rogers Y.H."/>
            <person name="Rohde C."/>
            <person name="Rozas J."/>
            <person name="Rubenfield M.J."/>
            <person name="Ruiz A."/>
            <person name="Russo S."/>
            <person name="Salzberg S.L."/>
            <person name="Sanchez-Gracia A."/>
            <person name="Saranga D.J."/>
            <person name="Sato H."/>
            <person name="Schaeffer S.W."/>
            <person name="Schatz M.C."/>
            <person name="Schlenke T."/>
            <person name="Schwartz R."/>
            <person name="Segarra C."/>
            <person name="Singh R.S."/>
            <person name="Sirot L."/>
            <person name="Sirota M."/>
            <person name="Sisneros N.B."/>
            <person name="Smith C.D."/>
            <person name="Smith T.F."/>
            <person name="Spieth J."/>
            <person name="Stage D.E."/>
            <person name="Stark A."/>
            <person name="Stephan W."/>
            <person name="Strausberg R.L."/>
            <person name="Strempel S."/>
            <person name="Sturgill D."/>
            <person name="Sutton G."/>
            <person name="Sutton G.G."/>
            <person name="Tao W."/>
            <person name="Teichmann S."/>
            <person name="Tobari Y.N."/>
            <person name="Tomimura Y."/>
            <person name="Tsolas J.M."/>
            <person name="Valente V.L."/>
            <person name="Venter E."/>
            <person name="Venter J.C."/>
            <person name="Vicario S."/>
            <person name="Vieira F.G."/>
            <person name="Vilella A.J."/>
            <person name="Villasante A."/>
            <person name="Walenz B."/>
            <person name="Wang J."/>
            <person name="Wasserman M."/>
            <person name="Watts T."/>
            <person name="Wilson D."/>
            <person name="Wilson R.K."/>
            <person name="Wing R.A."/>
            <person name="Wolfner M.F."/>
            <person name="Wong A."/>
            <person name="Wong G.K."/>
            <person name="Wu C.I."/>
            <person name="Wu G."/>
            <person name="Yamamoto D."/>
            <person name="Yang H.P."/>
            <person name="Yang S.P."/>
            <person name="Yorke J.A."/>
            <person name="Yoshida K."/>
            <person name="Zdobnov E."/>
            <person name="Zhang P."/>
            <person name="Zhang Y."/>
            <person name="Zimin A.V."/>
            <person name="Baldwin J."/>
            <person name="Abdouelleil A."/>
            <person name="Abdulkadir J."/>
            <person name="Abebe A."/>
            <person name="Abera B."/>
            <person name="Abreu J."/>
            <person name="Acer S.C."/>
            <person name="Aftuck L."/>
            <person name="Alexander A."/>
            <person name="An P."/>
            <person name="Anderson E."/>
            <person name="Anderson S."/>
            <person name="Arachi H."/>
            <person name="Azer M."/>
            <person name="Bachantsang P."/>
            <person name="Barry A."/>
            <person name="Bayul T."/>
            <person name="Berlin A."/>
            <person name="Bessette D."/>
            <person name="Bloom T."/>
            <person name="Blye J."/>
            <person name="Boguslavskiy L."/>
            <person name="Bonnet C."/>
            <person name="Boukhgalter B."/>
            <person name="Bourzgui I."/>
            <person name="Brown A."/>
            <person name="Cahill P."/>
            <person name="Channer S."/>
            <person name="Cheshatsang Y."/>
            <person name="Chuda L."/>
            <person name="Citroen M."/>
            <person name="Collymore A."/>
            <person name="Cooke P."/>
            <person name="Costello M."/>
            <person name="D'Aco K."/>
            <person name="Daza R."/>
            <person name="De Haan G."/>
            <person name="DeGray S."/>
            <person name="DeMaso C."/>
            <person name="Dhargay N."/>
            <person name="Dooley K."/>
            <person name="Dooley E."/>
            <person name="Doricent M."/>
            <person name="Dorje P."/>
            <person name="Dorjee K."/>
            <person name="Dupes A."/>
            <person name="Elong R."/>
            <person name="Falk J."/>
            <person name="Farina A."/>
            <person name="Faro S."/>
            <person name="Ferguson D."/>
            <person name="Fisher S."/>
            <person name="Foley C.D."/>
            <person name="Franke A."/>
            <person name="Friedrich D."/>
            <person name="Gadbois L."/>
            <person name="Gearin G."/>
            <person name="Gearin C.R."/>
            <person name="Giannoukos G."/>
            <person name="Goode T."/>
            <person name="Graham J."/>
            <person name="Grandbois E."/>
            <person name="Grewal S."/>
            <person name="Gyaltsen K."/>
            <person name="Hafez N."/>
            <person name="Hagos B."/>
            <person name="Hall J."/>
            <person name="Henson C."/>
            <person name="Hollinger A."/>
            <person name="Honan T."/>
            <person name="Huard M.D."/>
            <person name="Hughes L."/>
            <person name="Hurhula B."/>
            <person name="Husby M.E."/>
            <person name="Kamat A."/>
            <person name="Kanga B."/>
            <person name="Kashin S."/>
            <person name="Khazanovich D."/>
            <person name="Kisner P."/>
            <person name="Lance K."/>
            <person name="Lara M."/>
            <person name="Lee W."/>
            <person name="Lennon N."/>
            <person name="Letendre F."/>
            <person name="LeVine R."/>
            <person name="Lipovsky A."/>
            <person name="Liu X."/>
            <person name="Liu J."/>
            <person name="Liu S."/>
            <person name="Lokyitsang T."/>
            <person name="Lokyitsang Y."/>
            <person name="Lubonja R."/>
            <person name="Lui A."/>
            <person name="MacDonald P."/>
            <person name="Magnisalis V."/>
            <person name="Maru K."/>
            <person name="Matthews C."/>
            <person name="McCusker W."/>
            <person name="McDonough S."/>
            <person name="Mehta T."/>
            <person name="Meldrim J."/>
            <person name="Meneus L."/>
            <person name="Mihai O."/>
            <person name="Mihalev A."/>
            <person name="Mihova T."/>
            <person name="Mittelman R."/>
            <person name="Mlenga V."/>
            <person name="Montmayeur A."/>
            <person name="Mulrain L."/>
            <person name="Navidi A."/>
            <person name="Naylor J."/>
            <person name="Negash T."/>
            <person name="Nguyen T."/>
            <person name="Nguyen N."/>
            <person name="Nicol R."/>
            <person name="Norbu C."/>
            <person name="Norbu N."/>
            <person name="Novod N."/>
            <person name="O'Neill B."/>
            <person name="Osman S."/>
            <person name="Markiewicz E."/>
            <person name="Oyono O.L."/>
            <person name="Patti C."/>
            <person name="Phunkhang P."/>
            <person name="Pierre F."/>
            <person name="Priest M."/>
            <person name="Raghuraman S."/>
            <person name="Rege F."/>
            <person name="Reyes R."/>
            <person name="Rise C."/>
            <person name="Rogov P."/>
            <person name="Ross K."/>
            <person name="Ryan E."/>
            <person name="Settipalli S."/>
            <person name="Shea T."/>
            <person name="Sherpa N."/>
            <person name="Shi L."/>
            <person name="Shih D."/>
            <person name="Sparrow T."/>
            <person name="Spaulding J."/>
            <person name="Stalker J."/>
            <person name="Stange-Thomann N."/>
            <person name="Stavropoulos S."/>
            <person name="Stone C."/>
            <person name="Strader C."/>
            <person name="Tesfaye S."/>
            <person name="Thomson T."/>
            <person name="Thoulutsang Y."/>
            <person name="Thoulutsang D."/>
            <person name="Topham K."/>
            <person name="Topping I."/>
            <person name="Tsamla T."/>
            <person name="Vassiliev H."/>
            <person name="Vo A."/>
            <person name="Wangchuk T."/>
            <person name="Wangdi T."/>
            <person name="Weiand M."/>
            <person name="Wilkinson J."/>
            <person name="Wilson A."/>
            <person name="Yadav S."/>
            <person name="Young G."/>
            <person name="Yu Q."/>
            <person name="Zembek L."/>
            <person name="Zhong D."/>
            <person name="Zimmer A."/>
            <person name="Zwirko Z."/>
            <person name="Jaffe D.B."/>
            <person name="Alvarez P."/>
            <person name="Brockman W."/>
            <person name="Butler J."/>
            <person name="Chin C."/>
            <person name="Gnerre S."/>
            <person name="Grabherr M."/>
            <person name="Kleber M."/>
            <person name="Mauceli E."/>
            <person name="MacCallum I."/>
        </authorList>
    </citation>
    <scope>NUCLEOTIDE SEQUENCE [LARGE SCALE GENOMIC DNA]</scope>
    <source>
        <strain evidence="5">Tucson 14030-0811.24</strain>
    </source>
</reference>
<dbReference type="eggNOG" id="KOG2011">
    <property type="taxonomic scope" value="Eukaryota"/>
</dbReference>
<dbReference type="FunCoup" id="B4MWY4">
    <property type="interactions" value="82"/>
</dbReference>
<dbReference type="GO" id="GO:0003682">
    <property type="term" value="F:chromatin binding"/>
    <property type="evidence" value="ECO:0007669"/>
    <property type="project" value="TreeGrafter"/>
</dbReference>
<dbReference type="GO" id="GO:0007062">
    <property type="term" value="P:sister chromatid cohesion"/>
    <property type="evidence" value="ECO:0007669"/>
    <property type="project" value="UniProtKB-ARBA"/>
</dbReference>
<dbReference type="GO" id="GO:0000785">
    <property type="term" value="C:chromatin"/>
    <property type="evidence" value="ECO:0007669"/>
    <property type="project" value="TreeGrafter"/>
</dbReference>
<evidence type="ECO:0000313" key="5">
    <source>
        <dbReference type="Proteomes" id="UP000007798"/>
    </source>
</evidence>
<protein>
    <recommendedName>
        <fullName evidence="3">SCD domain-containing protein</fullName>
    </recommendedName>
</protein>
<dbReference type="Pfam" id="PF08514">
    <property type="entry name" value="STAG"/>
    <property type="match status" value="1"/>
</dbReference>
<dbReference type="STRING" id="7260.B4MWY4"/>
<dbReference type="GO" id="GO:0008278">
    <property type="term" value="C:cohesin complex"/>
    <property type="evidence" value="ECO:0007669"/>
    <property type="project" value="TreeGrafter"/>
</dbReference>
<dbReference type="InterPro" id="IPR020839">
    <property type="entry name" value="SCD"/>
</dbReference>
<dbReference type="EMBL" id="CH963857">
    <property type="protein sequence ID" value="EDW76623.1"/>
    <property type="molecule type" value="Genomic_DNA"/>
</dbReference>
<proteinExistence type="inferred from homology"/>
<gene>
    <name evidence="4" type="primary">Dwil\GK14566</name>
    <name evidence="4" type="ORF">Dwil_GK14566</name>
</gene>
<dbReference type="InterPro" id="IPR016024">
    <property type="entry name" value="ARM-type_fold"/>
</dbReference>
<dbReference type="PROSITE" id="PS51425">
    <property type="entry name" value="SCD"/>
    <property type="match status" value="1"/>
</dbReference>
<evidence type="ECO:0000313" key="4">
    <source>
        <dbReference type="EMBL" id="EDW76623.1"/>
    </source>
</evidence>
<dbReference type="GO" id="GO:0005634">
    <property type="term" value="C:nucleus"/>
    <property type="evidence" value="ECO:0007669"/>
    <property type="project" value="TreeGrafter"/>
</dbReference>
<evidence type="ECO:0000256" key="1">
    <source>
        <dbReference type="ARBA" id="ARBA00005486"/>
    </source>
</evidence>